<name>A0AA43U0P0_9LECA</name>
<proteinExistence type="predicted"/>
<feature type="region of interest" description="Disordered" evidence="1">
    <location>
        <begin position="286"/>
        <end position="308"/>
    </location>
</feature>
<keyword evidence="3" id="KW-1185">Reference proteome</keyword>
<feature type="compositionally biased region" description="Low complexity" evidence="1">
    <location>
        <begin position="433"/>
        <end position="444"/>
    </location>
</feature>
<feature type="compositionally biased region" description="Basic and acidic residues" evidence="1">
    <location>
        <begin position="528"/>
        <end position="551"/>
    </location>
</feature>
<feature type="compositionally biased region" description="Low complexity" evidence="1">
    <location>
        <begin position="299"/>
        <end position="308"/>
    </location>
</feature>
<evidence type="ECO:0000313" key="2">
    <source>
        <dbReference type="EMBL" id="MDI1491582.1"/>
    </source>
</evidence>
<sequence>MFLPYGQEAGLEQQQTALHQAPAEVQIRRDLSGSTLAEDTAVGLLDTPPVPFLANSQFSYCTETYRLDLTQGWRVLHLVTQRQQSAVKDTKPMLRDGCIFSYFKPKILEPLSTKMNTSLPASDIGAETAKECKTEDTTENASVAEVLRPEIITSEGALGEDKENVVEPETTQKTRVAVLHAEPEGDGMQWKKGVQLPTKAPDSDDKLRVRMNLAYNLFIPDLEGNEPSQILPSWTPEVMVSKGEREAGTNEAPVEGPIAVLPPISMSSSAAQSTSQPSCTADLAKFSQDDKPQKPAVDAGGIPAGGKIAPHEIEDWHTSEYSKPGLCPRTRSSAPTIRTIAKGPSSKHPPLEPVPNLTTPDLSWMTGTPVSFTSYSGTRSNGNTTPSRSAWPWENILKQASQTIEVAEPTFNFGKPGLKHEFSLASMGQLESQSFNSSSSSENSIQTPSVDSCEEAPGGSRIANQYPKNLPEPEVLFQNHFQQQHPNHTRSRAVSSSEEDKVAEVQELRRRAEAALLKEQIMRGFWDKRGREIKEKSAPKAETKEQGEHQEVAASKTSDGKTERQAAKAQRESTMASLAAAKHQACQTGNPADDPFSFQTGPTNREKRAQAFKQSQARKMEAEAAAKERIKIEEERRLAEKAAAPMLSTAAKRRSRARRNAGGKSWADVVGT</sequence>
<feature type="region of interest" description="Disordered" evidence="1">
    <location>
        <begin position="641"/>
        <end position="672"/>
    </location>
</feature>
<protein>
    <submittedName>
        <fullName evidence="2">Uncharacterized protein</fullName>
    </submittedName>
</protein>
<feature type="region of interest" description="Disordered" evidence="1">
    <location>
        <begin position="433"/>
        <end position="467"/>
    </location>
</feature>
<reference evidence="2" key="1">
    <citation type="journal article" date="2023" name="Genome Biol. Evol.">
        <title>First Whole Genome Sequence and Flow Cytometry Genome Size Data for the Lichen-Forming Fungus Ramalina farinacea (Ascomycota).</title>
        <authorList>
            <person name="Llewellyn T."/>
            <person name="Mian S."/>
            <person name="Hill R."/>
            <person name="Leitch I.J."/>
            <person name="Gaya E."/>
        </authorList>
    </citation>
    <scope>NUCLEOTIDE SEQUENCE</scope>
    <source>
        <strain evidence="2">LIQ254RAFAR</strain>
    </source>
</reference>
<dbReference type="AlphaFoldDB" id="A0AA43U0P0"/>
<feature type="compositionally biased region" description="Basic and acidic residues" evidence="1">
    <location>
        <begin position="558"/>
        <end position="571"/>
    </location>
</feature>
<dbReference type="Proteomes" id="UP001161017">
    <property type="component" value="Unassembled WGS sequence"/>
</dbReference>
<evidence type="ECO:0000256" key="1">
    <source>
        <dbReference type="SAM" id="MobiDB-lite"/>
    </source>
</evidence>
<feature type="region of interest" description="Disordered" evidence="1">
    <location>
        <begin position="242"/>
        <end position="261"/>
    </location>
</feature>
<evidence type="ECO:0000313" key="3">
    <source>
        <dbReference type="Proteomes" id="UP001161017"/>
    </source>
</evidence>
<comment type="caution">
    <text evidence="2">The sequence shown here is derived from an EMBL/GenBank/DDBJ whole genome shotgun (WGS) entry which is preliminary data.</text>
</comment>
<feature type="compositionally biased region" description="Basic residues" evidence="1">
    <location>
        <begin position="651"/>
        <end position="661"/>
    </location>
</feature>
<organism evidence="2 3">
    <name type="scientific">Ramalina farinacea</name>
    <dbReference type="NCBI Taxonomy" id="258253"/>
    <lineage>
        <taxon>Eukaryota</taxon>
        <taxon>Fungi</taxon>
        <taxon>Dikarya</taxon>
        <taxon>Ascomycota</taxon>
        <taxon>Pezizomycotina</taxon>
        <taxon>Lecanoromycetes</taxon>
        <taxon>OSLEUM clade</taxon>
        <taxon>Lecanoromycetidae</taxon>
        <taxon>Lecanorales</taxon>
        <taxon>Lecanorineae</taxon>
        <taxon>Ramalinaceae</taxon>
        <taxon>Ramalina</taxon>
    </lineage>
</organism>
<gene>
    <name evidence="2" type="ORF">OHK93_002791</name>
</gene>
<dbReference type="EMBL" id="JAPUFD010000015">
    <property type="protein sequence ID" value="MDI1491582.1"/>
    <property type="molecule type" value="Genomic_DNA"/>
</dbReference>
<feature type="region of interest" description="Disordered" evidence="1">
    <location>
        <begin position="339"/>
        <end position="362"/>
    </location>
</feature>
<accession>A0AA43U0P0</accession>
<feature type="region of interest" description="Disordered" evidence="1">
    <location>
        <begin position="528"/>
        <end position="624"/>
    </location>
</feature>